<dbReference type="NCBIfam" id="TIGR00229">
    <property type="entry name" value="sensory_box"/>
    <property type="match status" value="1"/>
</dbReference>
<dbReference type="Gene3D" id="3.30.565.10">
    <property type="entry name" value="Histidine kinase-like ATPase, C-terminal domain"/>
    <property type="match status" value="1"/>
</dbReference>
<evidence type="ECO:0000256" key="1">
    <source>
        <dbReference type="ARBA" id="ARBA00000085"/>
    </source>
</evidence>
<keyword evidence="13" id="KW-0812">Transmembrane</keyword>
<keyword evidence="13" id="KW-1133">Transmembrane helix</keyword>
<dbReference type="PROSITE" id="PS50112">
    <property type="entry name" value="PAS"/>
    <property type="match status" value="1"/>
</dbReference>
<dbReference type="SUPFAM" id="SSF47384">
    <property type="entry name" value="Homodimeric domain of signal transducing histidine kinase"/>
    <property type="match status" value="1"/>
</dbReference>
<dbReference type="Pfam" id="PF02518">
    <property type="entry name" value="HATPase_c"/>
    <property type="match status" value="1"/>
</dbReference>
<dbReference type="Proteomes" id="UP000189674">
    <property type="component" value="Chromosome"/>
</dbReference>
<dbReference type="InterPro" id="IPR050351">
    <property type="entry name" value="BphY/WalK/GraS-like"/>
</dbReference>
<keyword evidence="10" id="KW-0902">Two-component regulatory system</keyword>
<keyword evidence="17" id="KW-1185">Reference proteome</keyword>
<feature type="domain" description="PAS" evidence="15">
    <location>
        <begin position="121"/>
        <end position="162"/>
    </location>
</feature>
<evidence type="ECO:0000256" key="9">
    <source>
        <dbReference type="ARBA" id="ARBA00022840"/>
    </source>
</evidence>
<dbReference type="EC" id="2.7.13.3" evidence="3"/>
<feature type="coiled-coil region" evidence="12">
    <location>
        <begin position="87"/>
        <end position="114"/>
    </location>
</feature>
<dbReference type="KEGG" id="alus:STSP2_02084"/>
<keyword evidence="11 13" id="KW-0472">Membrane</keyword>
<keyword evidence="5" id="KW-0597">Phosphoprotein</keyword>
<evidence type="ECO:0000256" key="11">
    <source>
        <dbReference type="ARBA" id="ARBA00023136"/>
    </source>
</evidence>
<dbReference type="PRINTS" id="PR00344">
    <property type="entry name" value="BCTRLSENSOR"/>
</dbReference>
<dbReference type="GO" id="GO:0006355">
    <property type="term" value="P:regulation of DNA-templated transcription"/>
    <property type="evidence" value="ECO:0007669"/>
    <property type="project" value="InterPro"/>
</dbReference>
<evidence type="ECO:0000256" key="3">
    <source>
        <dbReference type="ARBA" id="ARBA00012438"/>
    </source>
</evidence>
<evidence type="ECO:0000259" key="14">
    <source>
        <dbReference type="PROSITE" id="PS50109"/>
    </source>
</evidence>
<evidence type="ECO:0000256" key="13">
    <source>
        <dbReference type="SAM" id="Phobius"/>
    </source>
</evidence>
<gene>
    <name evidence="16" type="primary">phoR_1</name>
    <name evidence="16" type="ORF">STSP2_02084</name>
</gene>
<dbReference type="GO" id="GO:0005524">
    <property type="term" value="F:ATP binding"/>
    <property type="evidence" value="ECO:0007669"/>
    <property type="project" value="UniProtKB-KW"/>
</dbReference>
<evidence type="ECO:0000256" key="8">
    <source>
        <dbReference type="ARBA" id="ARBA00022777"/>
    </source>
</evidence>
<dbReference type="STRING" id="1936003.STSP2_02084"/>
<feature type="transmembrane region" description="Helical" evidence="13">
    <location>
        <begin position="33"/>
        <end position="55"/>
    </location>
</feature>
<dbReference type="RefSeq" id="WP_146662288.1">
    <property type="nucleotide sequence ID" value="NZ_CP019791.1"/>
</dbReference>
<dbReference type="Pfam" id="PF00512">
    <property type="entry name" value="HisKA"/>
    <property type="match status" value="1"/>
</dbReference>
<comment type="subcellular location">
    <subcellularLocation>
        <location evidence="2">Cell membrane</location>
    </subcellularLocation>
</comment>
<dbReference type="GO" id="GO:0016036">
    <property type="term" value="P:cellular response to phosphate starvation"/>
    <property type="evidence" value="ECO:0007669"/>
    <property type="project" value="TreeGrafter"/>
</dbReference>
<dbReference type="PANTHER" id="PTHR45453:SF1">
    <property type="entry name" value="PHOSPHATE REGULON SENSOR PROTEIN PHOR"/>
    <property type="match status" value="1"/>
</dbReference>
<organism evidence="16 17">
    <name type="scientific">Anaerohalosphaera lusitana</name>
    <dbReference type="NCBI Taxonomy" id="1936003"/>
    <lineage>
        <taxon>Bacteria</taxon>
        <taxon>Pseudomonadati</taxon>
        <taxon>Planctomycetota</taxon>
        <taxon>Phycisphaerae</taxon>
        <taxon>Sedimentisphaerales</taxon>
        <taxon>Anaerohalosphaeraceae</taxon>
        <taxon>Anaerohalosphaera</taxon>
    </lineage>
</organism>
<dbReference type="FunFam" id="1.10.287.130:FF:000008">
    <property type="entry name" value="Two-component sensor histidine kinase"/>
    <property type="match status" value="1"/>
</dbReference>
<evidence type="ECO:0000256" key="12">
    <source>
        <dbReference type="SAM" id="Coils"/>
    </source>
</evidence>
<dbReference type="Gene3D" id="3.30.450.20">
    <property type="entry name" value="PAS domain"/>
    <property type="match status" value="1"/>
</dbReference>
<dbReference type="Pfam" id="PF00989">
    <property type="entry name" value="PAS"/>
    <property type="match status" value="1"/>
</dbReference>
<sequence precursor="true">MHRSCLFVLPVVAITAILAQAAAFFIEPAASKLIIAISGLTGLAALSGLLFYLVMAGKSVSHITKTLNSGKSIDRKDFKAGALGGLVKAVSAYVEQLQQRADQAEHDLSDMQVSVGLLERQKKNIEEIIYSIRDAVIVCDDRDRIVMANSAAEEVLDFDANESGMRALDKIVAWPELVKLVQTSRRSKQRHVKHELSLELHGEPKTYDCIISCVIDDNQEVAGIVAVMHDITKEKEISQMKNDFVSHVSHELKTPLASINAYAEMLVDGEADDQETITQFCTIIQSQADRLNRLIEEILNISRIESGLIKVDKEDVSLTMLVQEAAKMIKSYAGEKSIGIDMPAPIIYDQVNADKDMMSQVIINYLSNAVKYTPAGGEVSVQSQVDEADGFVRVTVTDNGVGIPPEDVDHVFDKFYRVESNKKYAKGTGLGLNLVKQIVEKVHGGRVFVTSEVGKGSTFGFEVPLAAKAALSPK</sequence>
<dbReference type="CDD" id="cd00082">
    <property type="entry name" value="HisKA"/>
    <property type="match status" value="1"/>
</dbReference>
<evidence type="ECO:0000256" key="2">
    <source>
        <dbReference type="ARBA" id="ARBA00004236"/>
    </source>
</evidence>
<dbReference type="PROSITE" id="PS50109">
    <property type="entry name" value="HIS_KIN"/>
    <property type="match status" value="1"/>
</dbReference>
<dbReference type="FunFam" id="3.30.565.10:FF:000006">
    <property type="entry name" value="Sensor histidine kinase WalK"/>
    <property type="match status" value="1"/>
</dbReference>
<evidence type="ECO:0000259" key="15">
    <source>
        <dbReference type="PROSITE" id="PS50112"/>
    </source>
</evidence>
<dbReference type="GO" id="GO:0000155">
    <property type="term" value="F:phosphorelay sensor kinase activity"/>
    <property type="evidence" value="ECO:0007669"/>
    <property type="project" value="InterPro"/>
</dbReference>
<dbReference type="InterPro" id="IPR036097">
    <property type="entry name" value="HisK_dim/P_sf"/>
</dbReference>
<reference evidence="17" key="1">
    <citation type="submission" date="2017-02" db="EMBL/GenBank/DDBJ databases">
        <title>Comparative genomics and description of representatives of a novel lineage of planctomycetes thriving in anoxic sediments.</title>
        <authorList>
            <person name="Spring S."/>
            <person name="Bunk B."/>
            <person name="Sproer C."/>
        </authorList>
    </citation>
    <scope>NUCLEOTIDE SEQUENCE [LARGE SCALE GENOMIC DNA]</scope>
    <source>
        <strain evidence="17">ST-NAGAB-D1</strain>
    </source>
</reference>
<name>A0A1U9NM71_9BACT</name>
<dbReference type="InterPro" id="IPR035965">
    <property type="entry name" value="PAS-like_dom_sf"/>
</dbReference>
<dbReference type="InterPro" id="IPR013767">
    <property type="entry name" value="PAS_fold"/>
</dbReference>
<evidence type="ECO:0000256" key="7">
    <source>
        <dbReference type="ARBA" id="ARBA00022741"/>
    </source>
</evidence>
<evidence type="ECO:0000256" key="10">
    <source>
        <dbReference type="ARBA" id="ARBA00023012"/>
    </source>
</evidence>
<dbReference type="GO" id="GO:0004721">
    <property type="term" value="F:phosphoprotein phosphatase activity"/>
    <property type="evidence" value="ECO:0007669"/>
    <property type="project" value="TreeGrafter"/>
</dbReference>
<evidence type="ECO:0000313" key="16">
    <source>
        <dbReference type="EMBL" id="AQT68907.1"/>
    </source>
</evidence>
<proteinExistence type="predicted"/>
<keyword evidence="4" id="KW-1003">Cell membrane</keyword>
<dbReference type="InterPro" id="IPR036890">
    <property type="entry name" value="HATPase_C_sf"/>
</dbReference>
<keyword evidence="9" id="KW-0067">ATP-binding</keyword>
<dbReference type="GO" id="GO:0005886">
    <property type="term" value="C:plasma membrane"/>
    <property type="evidence" value="ECO:0007669"/>
    <property type="project" value="UniProtKB-SubCell"/>
</dbReference>
<keyword evidence="12" id="KW-0175">Coiled coil</keyword>
<dbReference type="InterPro" id="IPR000014">
    <property type="entry name" value="PAS"/>
</dbReference>
<dbReference type="CDD" id="cd00130">
    <property type="entry name" value="PAS"/>
    <property type="match status" value="1"/>
</dbReference>
<evidence type="ECO:0000313" key="17">
    <source>
        <dbReference type="Proteomes" id="UP000189674"/>
    </source>
</evidence>
<dbReference type="EMBL" id="CP019791">
    <property type="protein sequence ID" value="AQT68907.1"/>
    <property type="molecule type" value="Genomic_DNA"/>
</dbReference>
<dbReference type="InterPro" id="IPR003594">
    <property type="entry name" value="HATPase_dom"/>
</dbReference>
<dbReference type="SMART" id="SM00388">
    <property type="entry name" value="HisKA"/>
    <property type="match status" value="1"/>
</dbReference>
<evidence type="ECO:0000256" key="4">
    <source>
        <dbReference type="ARBA" id="ARBA00022475"/>
    </source>
</evidence>
<dbReference type="SUPFAM" id="SSF55785">
    <property type="entry name" value="PYP-like sensor domain (PAS domain)"/>
    <property type="match status" value="1"/>
</dbReference>
<dbReference type="Gene3D" id="1.10.287.130">
    <property type="match status" value="1"/>
</dbReference>
<protein>
    <recommendedName>
        <fullName evidence="3">histidine kinase</fullName>
        <ecNumber evidence="3">2.7.13.3</ecNumber>
    </recommendedName>
</protein>
<keyword evidence="6 16" id="KW-0808">Transferase</keyword>
<keyword evidence="8" id="KW-0418">Kinase</keyword>
<dbReference type="PANTHER" id="PTHR45453">
    <property type="entry name" value="PHOSPHATE REGULON SENSOR PROTEIN PHOR"/>
    <property type="match status" value="1"/>
</dbReference>
<feature type="domain" description="Histidine kinase" evidence="14">
    <location>
        <begin position="247"/>
        <end position="467"/>
    </location>
</feature>
<dbReference type="OrthoDB" id="9813151at2"/>
<dbReference type="SMART" id="SM00387">
    <property type="entry name" value="HATPase_c"/>
    <property type="match status" value="1"/>
</dbReference>
<comment type="catalytic activity">
    <reaction evidence="1">
        <text>ATP + protein L-histidine = ADP + protein N-phospho-L-histidine.</text>
        <dbReference type="EC" id="2.7.13.3"/>
    </reaction>
</comment>
<dbReference type="InterPro" id="IPR003661">
    <property type="entry name" value="HisK_dim/P_dom"/>
</dbReference>
<keyword evidence="7" id="KW-0547">Nucleotide-binding</keyword>
<dbReference type="InterPro" id="IPR005467">
    <property type="entry name" value="His_kinase_dom"/>
</dbReference>
<dbReference type="InterPro" id="IPR004358">
    <property type="entry name" value="Sig_transdc_His_kin-like_C"/>
</dbReference>
<evidence type="ECO:0000256" key="6">
    <source>
        <dbReference type="ARBA" id="ARBA00022679"/>
    </source>
</evidence>
<dbReference type="SUPFAM" id="SSF55874">
    <property type="entry name" value="ATPase domain of HSP90 chaperone/DNA topoisomerase II/histidine kinase"/>
    <property type="match status" value="1"/>
</dbReference>
<dbReference type="AlphaFoldDB" id="A0A1U9NM71"/>
<evidence type="ECO:0000256" key="5">
    <source>
        <dbReference type="ARBA" id="ARBA00022553"/>
    </source>
</evidence>
<accession>A0A1U9NM71</accession>